<accession>A0A5B9QKR6</accession>
<dbReference type="EMBL" id="CP042913">
    <property type="protein sequence ID" value="QEG34721.1"/>
    <property type="molecule type" value="Genomic_DNA"/>
</dbReference>
<keyword evidence="3" id="KW-1185">Reference proteome</keyword>
<dbReference type="OrthoDB" id="259382at2"/>
<sequence length="246" mass="28121">MNVKAFIVHLERATDRHEQVERLKQQCPIPVEVVEAVDSEALENESVRERRDCSHFKPSYPFQLRLAEIACFYSHRKCWQAIVDQNLDGGLILEDDVELDVTVFNSAFDLALRHFTLEDYVRFPQKCRERAASIRASTATHRLIVPEVTGLGMIGQLVGQNAAKSLLEHTQRFDRPVDAFLQMTWQTGVQPISVYPGGITERSAQLGGSCIGKRKSWRETLKREILRPLYRHKLASCARRSAQISF</sequence>
<evidence type="ECO:0000313" key="3">
    <source>
        <dbReference type="Proteomes" id="UP000323917"/>
    </source>
</evidence>
<dbReference type="GO" id="GO:0016740">
    <property type="term" value="F:transferase activity"/>
    <property type="evidence" value="ECO:0007669"/>
    <property type="project" value="UniProtKB-KW"/>
</dbReference>
<organism evidence="2 3">
    <name type="scientific">Bythopirellula goksoeyrii</name>
    <dbReference type="NCBI Taxonomy" id="1400387"/>
    <lineage>
        <taxon>Bacteria</taxon>
        <taxon>Pseudomonadati</taxon>
        <taxon>Planctomycetota</taxon>
        <taxon>Planctomycetia</taxon>
        <taxon>Pirellulales</taxon>
        <taxon>Lacipirellulaceae</taxon>
        <taxon>Bythopirellula</taxon>
    </lineage>
</organism>
<dbReference type="RefSeq" id="WP_148073336.1">
    <property type="nucleotide sequence ID" value="NZ_CP042913.1"/>
</dbReference>
<protein>
    <submittedName>
        <fullName evidence="2">Glycosyltransferase family 25 (LPS biosynthesis protein)</fullName>
    </submittedName>
</protein>
<keyword evidence="2" id="KW-0808">Transferase</keyword>
<dbReference type="CDD" id="cd06532">
    <property type="entry name" value="Glyco_transf_25"/>
    <property type="match status" value="1"/>
</dbReference>
<evidence type="ECO:0000259" key="1">
    <source>
        <dbReference type="Pfam" id="PF01755"/>
    </source>
</evidence>
<dbReference type="Pfam" id="PF01755">
    <property type="entry name" value="Glyco_transf_25"/>
    <property type="match status" value="1"/>
</dbReference>
<feature type="domain" description="Glycosyl transferase family 25" evidence="1">
    <location>
        <begin position="4"/>
        <end position="180"/>
    </location>
</feature>
<dbReference type="KEGG" id="bgok:Pr1d_20030"/>
<gene>
    <name evidence="2" type="ORF">Pr1d_20030</name>
</gene>
<name>A0A5B9QKR6_9BACT</name>
<proteinExistence type="predicted"/>
<evidence type="ECO:0000313" key="2">
    <source>
        <dbReference type="EMBL" id="QEG34721.1"/>
    </source>
</evidence>
<dbReference type="Proteomes" id="UP000323917">
    <property type="component" value="Chromosome"/>
</dbReference>
<dbReference type="AlphaFoldDB" id="A0A5B9QKR6"/>
<reference evidence="2 3" key="1">
    <citation type="submission" date="2019-08" db="EMBL/GenBank/DDBJ databases">
        <title>Deep-cultivation of Planctomycetes and their phenomic and genomic characterization uncovers novel biology.</title>
        <authorList>
            <person name="Wiegand S."/>
            <person name="Jogler M."/>
            <person name="Boedeker C."/>
            <person name="Pinto D."/>
            <person name="Vollmers J."/>
            <person name="Rivas-Marin E."/>
            <person name="Kohn T."/>
            <person name="Peeters S.H."/>
            <person name="Heuer A."/>
            <person name="Rast P."/>
            <person name="Oberbeckmann S."/>
            <person name="Bunk B."/>
            <person name="Jeske O."/>
            <person name="Meyerdierks A."/>
            <person name="Storesund J.E."/>
            <person name="Kallscheuer N."/>
            <person name="Luecker S."/>
            <person name="Lage O.M."/>
            <person name="Pohl T."/>
            <person name="Merkel B.J."/>
            <person name="Hornburger P."/>
            <person name="Mueller R.-W."/>
            <person name="Bruemmer F."/>
            <person name="Labrenz M."/>
            <person name="Spormann A.M."/>
            <person name="Op den Camp H."/>
            <person name="Overmann J."/>
            <person name="Amann R."/>
            <person name="Jetten M.S.M."/>
            <person name="Mascher T."/>
            <person name="Medema M.H."/>
            <person name="Devos D.P."/>
            <person name="Kaster A.-K."/>
            <person name="Ovreas L."/>
            <person name="Rohde M."/>
            <person name="Galperin M.Y."/>
            <person name="Jogler C."/>
        </authorList>
    </citation>
    <scope>NUCLEOTIDE SEQUENCE [LARGE SCALE GENOMIC DNA]</scope>
    <source>
        <strain evidence="2 3">Pr1d</strain>
    </source>
</reference>
<dbReference type="InterPro" id="IPR002654">
    <property type="entry name" value="Glyco_trans_25"/>
</dbReference>